<dbReference type="InterPro" id="IPR011008">
    <property type="entry name" value="Dimeric_a/b-barrel"/>
</dbReference>
<dbReference type="InterPro" id="IPR050404">
    <property type="entry name" value="Heme-degrading_MO"/>
</dbReference>
<dbReference type="Pfam" id="PF03992">
    <property type="entry name" value="ABM"/>
    <property type="match status" value="1"/>
</dbReference>
<evidence type="ECO:0000313" key="3">
    <source>
        <dbReference type="Proteomes" id="UP000006316"/>
    </source>
</evidence>
<comment type="caution">
    <text evidence="2">The sequence shown here is derived from an EMBL/GenBank/DDBJ whole genome shotgun (WGS) entry which is preliminary data.</text>
</comment>
<accession>K6CGI8</accession>
<keyword evidence="3" id="KW-1185">Reference proteome</keyword>
<dbReference type="PANTHER" id="PTHR34474">
    <property type="entry name" value="SIGNAL TRANSDUCTION PROTEIN TRAP"/>
    <property type="match status" value="1"/>
</dbReference>
<evidence type="ECO:0000259" key="1">
    <source>
        <dbReference type="PROSITE" id="PS51725"/>
    </source>
</evidence>
<name>K6CGI8_9BACI</name>
<dbReference type="AlphaFoldDB" id="K6CGI8"/>
<dbReference type="Gene3D" id="3.30.70.100">
    <property type="match status" value="1"/>
</dbReference>
<dbReference type="InterPro" id="IPR007138">
    <property type="entry name" value="ABM_dom"/>
</dbReference>
<dbReference type="SUPFAM" id="SSF54909">
    <property type="entry name" value="Dimeric alpha+beta barrel"/>
    <property type="match status" value="1"/>
</dbReference>
<dbReference type="PROSITE" id="PS51725">
    <property type="entry name" value="ABM"/>
    <property type="match status" value="1"/>
</dbReference>
<dbReference type="PATRIC" id="fig|1117379.3.peg.1306"/>
<organism evidence="2 3">
    <name type="scientific">Neobacillus bataviensis LMG 21833</name>
    <dbReference type="NCBI Taxonomy" id="1117379"/>
    <lineage>
        <taxon>Bacteria</taxon>
        <taxon>Bacillati</taxon>
        <taxon>Bacillota</taxon>
        <taxon>Bacilli</taxon>
        <taxon>Bacillales</taxon>
        <taxon>Bacillaceae</taxon>
        <taxon>Neobacillus</taxon>
    </lineage>
</organism>
<dbReference type="eggNOG" id="COG2329">
    <property type="taxonomic scope" value="Bacteria"/>
</dbReference>
<gene>
    <name evidence="2" type="ORF">BABA_06251</name>
</gene>
<dbReference type="STRING" id="1117379.BABA_06251"/>
<sequence>MKIYITAGTFDFLTKIANKYPDEMMVTMVNENGALLLHETKGKSKFNVPRKYEVLESVGDIQKESFAVMNHIPVTDEGRPVFEHQCKIQVQKTANVQGLRALRLLSPISSTTYVILTVWENEAYYQRWQNSDLFIKAGTGLDAQQTIFASAPYVSKYSITK</sequence>
<dbReference type="RefSeq" id="WP_007084277.1">
    <property type="nucleotide sequence ID" value="NZ_AJLS01000041.1"/>
</dbReference>
<evidence type="ECO:0000313" key="2">
    <source>
        <dbReference type="EMBL" id="EKN70265.1"/>
    </source>
</evidence>
<proteinExistence type="predicted"/>
<dbReference type="EMBL" id="AJLS01000041">
    <property type="protein sequence ID" value="EKN70265.1"/>
    <property type="molecule type" value="Genomic_DNA"/>
</dbReference>
<protein>
    <recommendedName>
        <fullName evidence="1">ABM domain-containing protein</fullName>
    </recommendedName>
</protein>
<dbReference type="PANTHER" id="PTHR34474:SF2">
    <property type="entry name" value="SIGNAL TRANSDUCTION PROTEIN TRAP"/>
    <property type="match status" value="1"/>
</dbReference>
<dbReference type="Proteomes" id="UP000006316">
    <property type="component" value="Unassembled WGS sequence"/>
</dbReference>
<feature type="domain" description="ABM" evidence="1">
    <location>
        <begin position="66"/>
        <end position="154"/>
    </location>
</feature>
<dbReference type="OrthoDB" id="2352283at2"/>
<reference evidence="2 3" key="1">
    <citation type="journal article" date="2012" name="Front. Microbiol.">
        <title>Redundancy and modularity in membrane-associated dissimilatory nitrate reduction in Bacillus.</title>
        <authorList>
            <person name="Heylen K."/>
            <person name="Keltjens J."/>
        </authorList>
    </citation>
    <scope>NUCLEOTIDE SEQUENCE [LARGE SCALE GENOMIC DNA]</scope>
    <source>
        <strain evidence="3">LMG 21833T</strain>
    </source>
</reference>